<comment type="similarity">
    <text evidence="2">Belongs to the synaptogyrin family.</text>
</comment>
<keyword evidence="3 6" id="KW-0812">Transmembrane</keyword>
<evidence type="ECO:0000256" key="6">
    <source>
        <dbReference type="PROSITE-ProRule" id="PRU00581"/>
    </source>
</evidence>
<evidence type="ECO:0000313" key="8">
    <source>
        <dbReference type="Proteomes" id="UP000616769"/>
    </source>
</evidence>
<keyword evidence="4" id="KW-1133">Transmembrane helix</keyword>
<name>A0A132ABH0_SARSC</name>
<evidence type="ECO:0000256" key="3">
    <source>
        <dbReference type="ARBA" id="ARBA00022692"/>
    </source>
</evidence>
<keyword evidence="5 6" id="KW-0472">Membrane</keyword>
<evidence type="ECO:0000256" key="1">
    <source>
        <dbReference type="ARBA" id="ARBA00004141"/>
    </source>
</evidence>
<dbReference type="InterPro" id="IPR008253">
    <property type="entry name" value="Marvel"/>
</dbReference>
<organism evidence="7 8">
    <name type="scientific">Sarcoptes scabiei</name>
    <name type="common">Itch mite</name>
    <name type="synonym">Acarus scabiei</name>
    <dbReference type="NCBI Taxonomy" id="52283"/>
    <lineage>
        <taxon>Eukaryota</taxon>
        <taxon>Metazoa</taxon>
        <taxon>Ecdysozoa</taxon>
        <taxon>Arthropoda</taxon>
        <taxon>Chelicerata</taxon>
        <taxon>Arachnida</taxon>
        <taxon>Acari</taxon>
        <taxon>Acariformes</taxon>
        <taxon>Sarcoptiformes</taxon>
        <taxon>Astigmata</taxon>
        <taxon>Psoroptidia</taxon>
        <taxon>Sarcoptoidea</taxon>
        <taxon>Sarcoptidae</taxon>
        <taxon>Sarcoptinae</taxon>
        <taxon>Sarcoptes</taxon>
    </lineage>
</organism>
<evidence type="ECO:0000256" key="5">
    <source>
        <dbReference type="ARBA" id="ARBA00023136"/>
    </source>
</evidence>
<proteinExistence type="inferred from homology"/>
<comment type="caution">
    <text evidence="7">The sequence shown here is derived from an EMBL/GenBank/DDBJ whole genome shotgun (WGS) entry which is preliminary data.</text>
</comment>
<evidence type="ECO:0000256" key="2">
    <source>
        <dbReference type="ARBA" id="ARBA00010252"/>
    </source>
</evidence>
<dbReference type="PANTHER" id="PTHR10838">
    <property type="entry name" value="SYNAPTOGYRIN"/>
    <property type="match status" value="1"/>
</dbReference>
<sequence length="258" mass="28577">MNNVAFGAGKTGAAFDPVSYITRPQFCSIIVWTCISLNAWHKKGRRETCLFNNDNSACRFGSTIGFIGFIAATAFLVLEAFFQNLSSIKVRRRTVLGDIGFSGEDEILSLYLMTIIYLNSGVWSVLYLIVFGYLAISWGKSDYPYLGQGINNCRAAIVFALISIATWAGCAYLAYLRWQEGADMTQFTSGFDPSVFQNQPQPGFATGTENYSTSYPSNEQGNYSAYTSGMTEQDPSYQSNPFTSMGQQHSMDYQAPSY</sequence>
<accession>A0A132ABH0</accession>
<dbReference type="PANTHER" id="PTHR10838:SF20">
    <property type="entry name" value="SYNAPTOGYRIN"/>
    <property type="match status" value="1"/>
</dbReference>
<dbReference type="PROSITE" id="PS51225">
    <property type="entry name" value="MARVEL"/>
    <property type="match status" value="1"/>
</dbReference>
<dbReference type="Proteomes" id="UP000616769">
    <property type="component" value="Unassembled WGS sequence"/>
</dbReference>
<reference evidence="7 8" key="1">
    <citation type="journal article" date="2015" name="Parasit. Vectors">
        <title>Draft genome of the scabies mite.</title>
        <authorList>
            <person name="Rider S.D.Jr."/>
            <person name="Morgan M.S."/>
            <person name="Arlian L.G."/>
        </authorList>
    </citation>
    <scope>NUCLEOTIDE SEQUENCE [LARGE SCALE GENOMIC DNA]</scope>
    <source>
        <strain evidence="7">Arlian Lab</strain>
    </source>
</reference>
<dbReference type="GO" id="GO:0031594">
    <property type="term" value="C:neuromuscular junction"/>
    <property type="evidence" value="ECO:0007669"/>
    <property type="project" value="TreeGrafter"/>
</dbReference>
<gene>
    <name evidence="7" type="ORF">QR98_0068240</name>
</gene>
<evidence type="ECO:0000313" key="7">
    <source>
        <dbReference type="EMBL" id="KPM08308.1"/>
    </source>
</evidence>
<dbReference type="AlphaFoldDB" id="A0A132ABH0"/>
<protein>
    <submittedName>
        <fullName evidence="7">Synaptogyrin-3-like protein</fullName>
    </submittedName>
</protein>
<evidence type="ECO:0000256" key="4">
    <source>
        <dbReference type="ARBA" id="ARBA00022989"/>
    </source>
</evidence>
<comment type="subcellular location">
    <subcellularLocation>
        <location evidence="1">Membrane</location>
        <topology evidence="1">Multi-pass membrane protein</topology>
    </subcellularLocation>
</comment>
<dbReference type="EMBL" id="JXLN01012310">
    <property type="protein sequence ID" value="KPM08308.1"/>
    <property type="molecule type" value="Genomic_DNA"/>
</dbReference>
<dbReference type="GO" id="GO:0030672">
    <property type="term" value="C:synaptic vesicle membrane"/>
    <property type="evidence" value="ECO:0007669"/>
    <property type="project" value="TreeGrafter"/>
</dbReference>
<dbReference type="InterPro" id="IPR016579">
    <property type="entry name" value="Synaptogyrin"/>
</dbReference>
<dbReference type="VEuPathDB" id="VectorBase:SSCA010553"/>